<evidence type="ECO:0000256" key="1">
    <source>
        <dbReference type="ARBA" id="ARBA00004651"/>
    </source>
</evidence>
<evidence type="ECO:0000256" key="8">
    <source>
        <dbReference type="SAM" id="MobiDB-lite"/>
    </source>
</evidence>
<dbReference type="eggNOG" id="COG5305">
    <property type="taxonomic scope" value="Bacteria"/>
</dbReference>
<keyword evidence="3" id="KW-0328">Glycosyltransferase</keyword>
<name>D2SGC7_GEOOG</name>
<feature type="transmembrane region" description="Helical" evidence="9">
    <location>
        <begin position="252"/>
        <end position="269"/>
    </location>
</feature>
<dbReference type="KEGG" id="gob:Gobs_4444"/>
<proteinExistence type="predicted"/>
<gene>
    <name evidence="10" type="ordered locus">Gobs_4444</name>
</gene>
<reference evidence="10 11" key="1">
    <citation type="journal article" date="2010" name="Stand. Genomic Sci.">
        <title>Complete genome sequence of Geodermatophilus obscurus type strain (G-20).</title>
        <authorList>
            <person name="Ivanova N."/>
            <person name="Sikorski J."/>
            <person name="Jando M."/>
            <person name="Munk C."/>
            <person name="Lapidus A."/>
            <person name="Glavina Del Rio T."/>
            <person name="Copeland A."/>
            <person name="Tice H."/>
            <person name="Cheng J.-F."/>
            <person name="Lucas S."/>
            <person name="Chen F."/>
            <person name="Nolan M."/>
            <person name="Bruce D."/>
            <person name="Goodwin L."/>
            <person name="Pitluck S."/>
            <person name="Mavromatis K."/>
            <person name="Mikhailova N."/>
            <person name="Pati A."/>
            <person name="Chen A."/>
            <person name="Palaniappan K."/>
            <person name="Land M."/>
            <person name="Hauser L."/>
            <person name="Chang Y.-J."/>
            <person name="Jeffries C.D."/>
            <person name="Meincke L."/>
            <person name="Brettin T."/>
            <person name="Detter J.C."/>
            <person name="Detter J.C."/>
            <person name="Rohde M."/>
            <person name="Goeker M."/>
            <person name="Bristow J."/>
            <person name="Eisen J.A."/>
            <person name="Markowitz V."/>
            <person name="Hugenholtz P."/>
            <person name="Kyrpides N.C."/>
            <person name="Klenk H.-P."/>
        </authorList>
    </citation>
    <scope>NUCLEOTIDE SEQUENCE [LARGE SCALE GENOMIC DNA]</scope>
    <source>
        <strain evidence="11">ATCC 25078 / DSM 43160 / JCM 3152 / KCC A-0152 / KCTC 9177 / NBRC 13315 / NRRL B-3577 / G-20</strain>
    </source>
</reference>
<evidence type="ECO:0000256" key="3">
    <source>
        <dbReference type="ARBA" id="ARBA00022676"/>
    </source>
</evidence>
<keyword evidence="11" id="KW-1185">Reference proteome</keyword>
<keyword evidence="6 9" id="KW-1133">Transmembrane helix</keyword>
<keyword evidence="2" id="KW-1003">Cell membrane</keyword>
<reference evidence="11" key="2">
    <citation type="submission" date="2010-01" db="EMBL/GenBank/DDBJ databases">
        <title>The complete genome of Geodermatophilus obscurus DSM 43160.</title>
        <authorList>
            <consortium name="US DOE Joint Genome Institute (JGI-PGF)"/>
            <person name="Lucas S."/>
            <person name="Copeland A."/>
            <person name="Lapidus A."/>
            <person name="Glavina del Rio T."/>
            <person name="Dalin E."/>
            <person name="Tice H."/>
            <person name="Bruce D."/>
            <person name="Goodwin L."/>
            <person name="Pitluck S."/>
            <person name="Kyrpides N."/>
            <person name="Mavromatis K."/>
            <person name="Ivanova N."/>
            <person name="Munk A.C."/>
            <person name="Brettin T."/>
            <person name="Detter J.C."/>
            <person name="Han C."/>
            <person name="Larimer F."/>
            <person name="Land M."/>
            <person name="Hauser L."/>
            <person name="Markowitz V."/>
            <person name="Cheng J.-F."/>
            <person name="Hugenholtz P."/>
            <person name="Woyke T."/>
            <person name="Wu D."/>
            <person name="Jando M."/>
            <person name="Schneider S."/>
            <person name="Klenk H.-P."/>
            <person name="Eisen J.A."/>
        </authorList>
    </citation>
    <scope>NUCLEOTIDE SEQUENCE [LARGE SCALE GENOMIC DNA]</scope>
    <source>
        <strain evidence="11">ATCC 25078 / DSM 43160 / JCM 3152 / KCC A-0152 / KCTC 9177 / NBRC 13315 / NRRL B-3577 / G-20</strain>
    </source>
</reference>
<organism evidence="10 11">
    <name type="scientific">Geodermatophilus obscurus (strain ATCC 25078 / DSM 43160 / JCM 3152 / CCUG 61914 / KCC A-0152 / KCTC 9177 / NBRC 13315 / NRRL B-3577 / G-20)</name>
    <dbReference type="NCBI Taxonomy" id="526225"/>
    <lineage>
        <taxon>Bacteria</taxon>
        <taxon>Bacillati</taxon>
        <taxon>Actinomycetota</taxon>
        <taxon>Actinomycetes</taxon>
        <taxon>Geodermatophilales</taxon>
        <taxon>Geodermatophilaceae</taxon>
        <taxon>Geodermatophilus</taxon>
    </lineage>
</organism>
<feature type="region of interest" description="Disordered" evidence="8">
    <location>
        <begin position="1"/>
        <end position="21"/>
    </location>
</feature>
<dbReference type="GO" id="GO:0005886">
    <property type="term" value="C:plasma membrane"/>
    <property type="evidence" value="ECO:0007669"/>
    <property type="project" value="UniProtKB-SubCell"/>
</dbReference>
<keyword evidence="7 9" id="KW-0472">Membrane</keyword>
<dbReference type="STRING" id="526225.Gobs_4444"/>
<evidence type="ECO:0000313" key="11">
    <source>
        <dbReference type="Proteomes" id="UP000001382"/>
    </source>
</evidence>
<feature type="transmembrane region" description="Helical" evidence="9">
    <location>
        <begin position="150"/>
        <end position="169"/>
    </location>
</feature>
<accession>D2SGC7</accession>
<evidence type="ECO:0000256" key="5">
    <source>
        <dbReference type="ARBA" id="ARBA00022692"/>
    </source>
</evidence>
<feature type="transmembrane region" description="Helical" evidence="9">
    <location>
        <begin position="275"/>
        <end position="300"/>
    </location>
</feature>
<dbReference type="EMBL" id="CP001867">
    <property type="protein sequence ID" value="ADB76995.1"/>
    <property type="molecule type" value="Genomic_DNA"/>
</dbReference>
<evidence type="ECO:0000256" key="2">
    <source>
        <dbReference type="ARBA" id="ARBA00022475"/>
    </source>
</evidence>
<comment type="subcellular location">
    <subcellularLocation>
        <location evidence="1">Cell membrane</location>
        <topology evidence="1">Multi-pass membrane protein</topology>
    </subcellularLocation>
</comment>
<feature type="transmembrane region" description="Helical" evidence="9">
    <location>
        <begin position="220"/>
        <end position="240"/>
    </location>
</feature>
<dbReference type="RefSeq" id="WP_012950420.1">
    <property type="nucleotide sequence ID" value="NC_013757.1"/>
</dbReference>
<evidence type="ECO:0000256" key="6">
    <source>
        <dbReference type="ARBA" id="ARBA00022989"/>
    </source>
</evidence>
<feature type="transmembrane region" description="Helical" evidence="9">
    <location>
        <begin position="178"/>
        <end position="200"/>
    </location>
</feature>
<protein>
    <submittedName>
        <fullName evidence="10">Uncharacterized protein</fullName>
    </submittedName>
</protein>
<dbReference type="InterPro" id="IPR050297">
    <property type="entry name" value="LipidA_mod_glycosyltrf_83"/>
</dbReference>
<evidence type="ECO:0000256" key="4">
    <source>
        <dbReference type="ARBA" id="ARBA00022679"/>
    </source>
</evidence>
<dbReference type="GO" id="GO:0016763">
    <property type="term" value="F:pentosyltransferase activity"/>
    <property type="evidence" value="ECO:0007669"/>
    <property type="project" value="TreeGrafter"/>
</dbReference>
<dbReference type="PANTHER" id="PTHR33908">
    <property type="entry name" value="MANNOSYLTRANSFERASE YKCB-RELATED"/>
    <property type="match status" value="1"/>
</dbReference>
<keyword evidence="5 9" id="KW-0812">Transmembrane</keyword>
<evidence type="ECO:0000256" key="7">
    <source>
        <dbReference type="ARBA" id="ARBA00023136"/>
    </source>
</evidence>
<sequence length="526" mass="54719">MSAGLLGDSSVDDLDRSPARGDRRGARWQAAAVGVVVALGVALRVHSPSALWLDEAISVDISGLPLADVPEALRRDGAPPLYALLLWGWERVVGDSATEVRWLSSLFGLAALPAAAVAGARLAGRSGAVAALLLLATSPFAVYYSTEARMYSLVVLLVLCGLLALDGYLRRPGAARGVLVAVVTAALALTHYWSLFLLAVAGGGLLASAWRARSTARARAAAWMAAGGLLFLPWLPSFLYQFAHTGTPWASPIGWFAALQSTVVAWAGGGGRTTALVLAAVLLLLAGIGVTAVSASGSRVELDLRGRPPGRVLAVGVGGTLALALAVGRLTGAAFEARYTSVVLPLFLLLAAVGLARLPRAVRTPVLAVAVVAGVAGAVPDVYFEHKTQTAVVADALQAQALPGDVVVYCPDQLGPAVSRLLPGSLRQEVYPTGGSPERVDWADYAERNSGADPTAYGRAVSDRAGGSAVWLVFHTHYRTYEGQCEELAETLTGLRGDPLRLVEPDSRYFESAHLVGWAPLPTPGP</sequence>
<feature type="transmembrane region" description="Helical" evidence="9">
    <location>
        <begin position="312"/>
        <end position="331"/>
    </location>
</feature>
<dbReference type="HOGENOM" id="CLU_027934_0_0_11"/>
<dbReference type="Proteomes" id="UP000001382">
    <property type="component" value="Chromosome"/>
</dbReference>
<dbReference type="AlphaFoldDB" id="D2SGC7"/>
<keyword evidence="4" id="KW-0808">Transferase</keyword>
<feature type="transmembrane region" description="Helical" evidence="9">
    <location>
        <begin position="127"/>
        <end position="144"/>
    </location>
</feature>
<feature type="transmembrane region" description="Helical" evidence="9">
    <location>
        <begin position="337"/>
        <end position="358"/>
    </location>
</feature>
<evidence type="ECO:0000256" key="9">
    <source>
        <dbReference type="SAM" id="Phobius"/>
    </source>
</evidence>
<evidence type="ECO:0000313" key="10">
    <source>
        <dbReference type="EMBL" id="ADB76995.1"/>
    </source>
</evidence>
<dbReference type="PANTHER" id="PTHR33908:SF11">
    <property type="entry name" value="MEMBRANE PROTEIN"/>
    <property type="match status" value="1"/>
</dbReference>
<dbReference type="GO" id="GO:0009103">
    <property type="term" value="P:lipopolysaccharide biosynthetic process"/>
    <property type="evidence" value="ECO:0007669"/>
    <property type="project" value="UniProtKB-ARBA"/>
</dbReference>